<dbReference type="Proteomes" id="UP000052022">
    <property type="component" value="Unassembled WGS sequence"/>
</dbReference>
<dbReference type="InterPro" id="IPR004090">
    <property type="entry name" value="Chemotax_Me-accpt_rcpt"/>
</dbReference>
<dbReference type="Pfam" id="PF00672">
    <property type="entry name" value="HAMP"/>
    <property type="match status" value="1"/>
</dbReference>
<dbReference type="PANTHER" id="PTHR43531:SF11">
    <property type="entry name" value="METHYL-ACCEPTING CHEMOTAXIS PROTEIN 3"/>
    <property type="match status" value="1"/>
</dbReference>
<accession>A0A0N7LZI8</accession>
<evidence type="ECO:0000256" key="5">
    <source>
        <dbReference type="SAM" id="MobiDB-lite"/>
    </source>
</evidence>
<dbReference type="GO" id="GO:0004888">
    <property type="term" value="F:transmembrane signaling receptor activity"/>
    <property type="evidence" value="ECO:0007669"/>
    <property type="project" value="InterPro"/>
</dbReference>
<dbReference type="SUPFAM" id="SSF158472">
    <property type="entry name" value="HAMP domain-like"/>
    <property type="match status" value="1"/>
</dbReference>
<evidence type="ECO:0000256" key="4">
    <source>
        <dbReference type="PROSITE-ProRule" id="PRU00284"/>
    </source>
</evidence>
<dbReference type="GO" id="GO:0007165">
    <property type="term" value="P:signal transduction"/>
    <property type="evidence" value="ECO:0007669"/>
    <property type="project" value="UniProtKB-KW"/>
</dbReference>
<dbReference type="PRINTS" id="PR00260">
    <property type="entry name" value="CHEMTRNSDUCR"/>
</dbReference>
<dbReference type="Pfam" id="PF00015">
    <property type="entry name" value="MCPsignal"/>
    <property type="match status" value="1"/>
</dbReference>
<dbReference type="FunFam" id="1.10.287.950:FF:000001">
    <property type="entry name" value="Methyl-accepting chemotaxis sensory transducer"/>
    <property type="match status" value="1"/>
</dbReference>
<evidence type="ECO:0000256" key="1">
    <source>
        <dbReference type="ARBA" id="ARBA00004370"/>
    </source>
</evidence>
<keyword evidence="6" id="KW-1133">Transmembrane helix</keyword>
<keyword evidence="6" id="KW-0472">Membrane</keyword>
<feature type="domain" description="HAMP" evidence="8">
    <location>
        <begin position="559"/>
        <end position="611"/>
    </location>
</feature>
<keyword evidence="10" id="KW-1185">Reference proteome</keyword>
<gene>
    <name evidence="9" type="primary">tsr_4</name>
    <name evidence="9" type="ORF">TRM7557_01582</name>
</gene>
<dbReference type="PROSITE" id="PS50111">
    <property type="entry name" value="CHEMOTAXIS_TRANSDUC_2"/>
    <property type="match status" value="1"/>
</dbReference>
<protein>
    <submittedName>
        <fullName evidence="9">Serine chemoreceptor protein</fullName>
    </submittedName>
</protein>
<evidence type="ECO:0000313" key="10">
    <source>
        <dbReference type="Proteomes" id="UP000052022"/>
    </source>
</evidence>
<keyword evidence="2" id="KW-0145">Chemotaxis</keyword>
<dbReference type="GO" id="GO:0016020">
    <property type="term" value="C:membrane"/>
    <property type="evidence" value="ECO:0007669"/>
    <property type="project" value="UniProtKB-SubCell"/>
</dbReference>
<organism evidence="9 10">
    <name type="scientific">Tritonibacter multivorans</name>
    <dbReference type="NCBI Taxonomy" id="928856"/>
    <lineage>
        <taxon>Bacteria</taxon>
        <taxon>Pseudomonadati</taxon>
        <taxon>Pseudomonadota</taxon>
        <taxon>Alphaproteobacteria</taxon>
        <taxon>Rhodobacterales</taxon>
        <taxon>Paracoccaceae</taxon>
        <taxon>Tritonibacter</taxon>
    </lineage>
</organism>
<dbReference type="PANTHER" id="PTHR43531">
    <property type="entry name" value="PROTEIN ICFG"/>
    <property type="match status" value="1"/>
</dbReference>
<dbReference type="CDD" id="cd11386">
    <property type="entry name" value="MCP_signal"/>
    <property type="match status" value="1"/>
</dbReference>
<dbReference type="AlphaFoldDB" id="A0A0N7LZI8"/>
<name>A0A0N7LZI8_9RHOB</name>
<proteinExistence type="inferred from homology"/>
<keyword evidence="9" id="KW-0675">Receptor</keyword>
<dbReference type="InterPro" id="IPR004089">
    <property type="entry name" value="MCPsignal_dom"/>
</dbReference>
<sequence>MPKSPKTSVKRRFRLFSSIRTKIAMILLAMAATSAAVGFMVFLVFERISTDMTGLTDEQLPRLEVSSAITSAATKTKNNLISLMKVQDSFALSAIRAEAEETTTALQAHVAELDESKRPEFEQAVLDAQSALDKLASARGTLLRSEEAISILISDLQMTSEYVQEKMRQMSEQAYANLTKGGDAAVETIDQSMSRLIDEDFELMQNLLEARAEVNLLSGTAIALGLTKDAGMSATLQKIADNSIWKLDALVRRMEESGQTMLDTTILRDAGEVLSSVVKQSLFPSESLRRAAIEARNSADGAISGAIDNMGLELMIGAQMVNSTNRKEIRALLEGEVKFLTTLLDVNSAISQFQVGALGVVTATDMEEVNLAAEGLVAASNTLSKYSEFGDGALFSSITQIARLTDENSGLVALKIATLDAEAGALAATDATEAAVLTIALLAADLNTTVQAEITAMAQNITGEIITAELNMLAIMAGAAGVFVVAMILTQLWIARPLQKISAATERLAEGDRSPVTGFERASLEIASIARSLSIFRDGLVEKEEMTRLAEEERRARQEAQDAAVAALASGLSSLSRGDLTARIEQPLAEGYEQLRADFNVTIDTLNQTMVQVVEAAASMQGGASEISQASDDLSHRTEAQAATLEQTAAALDELTASVKSAAEGARDVERTVDTARTEAEASGQVVQNAVAAMTEIEQSSNHISQIISVIDDIAFQTNLLALNAGVEAARAGEAGRGFAVVASEVRALAQRSSDAAMEIKTLISSSSKQVESGVELVGQAGEALQSIMTRVNHIAELVSEIANGAEEQSTGLYEINTGMTQLDQVTQQNAAMVEQATAAGHLLNSDSTKLAHMVSEFQTDGDRAHIVGDGGGAGPSTQSDGLDAFEAGFDAAGDDDDWLQGTG</sequence>
<dbReference type="Gene3D" id="1.10.287.950">
    <property type="entry name" value="Methyl-accepting chemotaxis protein"/>
    <property type="match status" value="1"/>
</dbReference>
<dbReference type="GO" id="GO:0006935">
    <property type="term" value="P:chemotaxis"/>
    <property type="evidence" value="ECO:0007669"/>
    <property type="project" value="UniProtKB-KW"/>
</dbReference>
<dbReference type="SMART" id="SM00304">
    <property type="entry name" value="HAMP"/>
    <property type="match status" value="2"/>
</dbReference>
<dbReference type="SUPFAM" id="SSF58104">
    <property type="entry name" value="Methyl-accepting chemotaxis protein (MCP) signaling domain"/>
    <property type="match status" value="1"/>
</dbReference>
<feature type="domain" description="HAMP" evidence="8">
    <location>
        <begin position="492"/>
        <end position="545"/>
    </location>
</feature>
<keyword evidence="6" id="KW-0812">Transmembrane</keyword>
<dbReference type="SMART" id="SM00283">
    <property type="entry name" value="MA"/>
    <property type="match status" value="1"/>
</dbReference>
<evidence type="ECO:0000313" key="9">
    <source>
        <dbReference type="EMBL" id="CUH77785.1"/>
    </source>
</evidence>
<evidence type="ECO:0000256" key="3">
    <source>
        <dbReference type="ARBA" id="ARBA00029447"/>
    </source>
</evidence>
<dbReference type="EMBL" id="CYSD01000021">
    <property type="protein sequence ID" value="CUH77785.1"/>
    <property type="molecule type" value="Genomic_DNA"/>
</dbReference>
<comment type="similarity">
    <text evidence="3">Belongs to the methyl-accepting chemotaxis (MCP) protein family.</text>
</comment>
<evidence type="ECO:0000256" key="6">
    <source>
        <dbReference type="SAM" id="Phobius"/>
    </source>
</evidence>
<feature type="compositionally biased region" description="Acidic residues" evidence="5">
    <location>
        <begin position="893"/>
        <end position="904"/>
    </location>
</feature>
<dbReference type="STRING" id="928856.SAMN04488049_10765"/>
<feature type="compositionally biased region" description="Low complexity" evidence="5">
    <location>
        <begin position="881"/>
        <end position="892"/>
    </location>
</feature>
<dbReference type="Gene3D" id="6.10.340.10">
    <property type="match status" value="1"/>
</dbReference>
<feature type="transmembrane region" description="Helical" evidence="6">
    <location>
        <begin position="472"/>
        <end position="494"/>
    </location>
</feature>
<feature type="transmembrane region" description="Helical" evidence="6">
    <location>
        <begin position="21"/>
        <end position="45"/>
    </location>
</feature>
<feature type="domain" description="Methyl-accepting transducer" evidence="7">
    <location>
        <begin position="616"/>
        <end position="845"/>
    </location>
</feature>
<dbReference type="InterPro" id="IPR003660">
    <property type="entry name" value="HAMP_dom"/>
</dbReference>
<dbReference type="RefSeq" id="WP_058289664.1">
    <property type="nucleotide sequence ID" value="NZ_CYSD01000021.1"/>
</dbReference>
<comment type="subcellular location">
    <subcellularLocation>
        <location evidence="1">Membrane</location>
    </subcellularLocation>
</comment>
<dbReference type="PROSITE" id="PS50885">
    <property type="entry name" value="HAMP"/>
    <property type="match status" value="2"/>
</dbReference>
<evidence type="ECO:0000259" key="8">
    <source>
        <dbReference type="PROSITE" id="PS50885"/>
    </source>
</evidence>
<feature type="region of interest" description="Disordered" evidence="5">
    <location>
        <begin position="870"/>
        <end position="904"/>
    </location>
</feature>
<reference evidence="9 10" key="1">
    <citation type="submission" date="2015-09" db="EMBL/GenBank/DDBJ databases">
        <authorList>
            <consortium name="Swine Surveillance"/>
        </authorList>
    </citation>
    <scope>NUCLEOTIDE SEQUENCE [LARGE SCALE GENOMIC DNA]</scope>
    <source>
        <strain evidence="9 10">CECT 7557</strain>
    </source>
</reference>
<keyword evidence="4" id="KW-0807">Transducer</keyword>
<dbReference type="InterPro" id="IPR051310">
    <property type="entry name" value="MCP_chemotaxis"/>
</dbReference>
<evidence type="ECO:0000259" key="7">
    <source>
        <dbReference type="PROSITE" id="PS50111"/>
    </source>
</evidence>
<evidence type="ECO:0000256" key="2">
    <source>
        <dbReference type="ARBA" id="ARBA00022500"/>
    </source>
</evidence>